<dbReference type="PANTHER" id="PTHR36441">
    <property type="entry name" value="HYPOTHETICAL CYTOSOLIC PROTEIN"/>
    <property type="match status" value="1"/>
</dbReference>
<dbReference type="Pfam" id="PF04456">
    <property type="entry name" value="DUF503"/>
    <property type="match status" value="1"/>
</dbReference>
<dbReference type="EMBL" id="JAYGGQ010000006">
    <property type="protein sequence ID" value="MEA5454993.1"/>
    <property type="molecule type" value="Genomic_DNA"/>
</dbReference>
<reference evidence="1 2" key="1">
    <citation type="submission" date="2023-12" db="EMBL/GenBank/DDBJ databases">
        <title>Sinomonas terricola sp. nov, isolated from litchi orchard soil in Guangdong, PR China.</title>
        <authorList>
            <person name="Jiaxin W."/>
            <person name="Yang Z."/>
            <person name="Honghui Z."/>
        </authorList>
    </citation>
    <scope>NUCLEOTIDE SEQUENCE [LARGE SCALE GENOMIC DNA]</scope>
    <source>
        <strain evidence="1 2">JGH33</strain>
    </source>
</reference>
<dbReference type="SUPFAM" id="SSF103007">
    <property type="entry name" value="Hypothetical protein TT1725"/>
    <property type="match status" value="1"/>
</dbReference>
<name>A0ABU5T5P9_9MICC</name>
<keyword evidence="2" id="KW-1185">Reference proteome</keyword>
<evidence type="ECO:0000313" key="2">
    <source>
        <dbReference type="Proteomes" id="UP001304769"/>
    </source>
</evidence>
<sequence length="97" mass="11006">MWIAWIEVDILLGDVHSLKEKRAIVRPLVGELRRRFDVSAAEVGDQDLHRRAQLGAVLVSADRAHAVEVLDAVERFLAGRPELDLLSARRREVRSED</sequence>
<comment type="caution">
    <text evidence="1">The sequence shown here is derived from an EMBL/GenBank/DDBJ whole genome shotgun (WGS) entry which is preliminary data.</text>
</comment>
<protein>
    <submittedName>
        <fullName evidence="1">DUF503 domain-containing protein</fullName>
    </submittedName>
</protein>
<dbReference type="PANTHER" id="PTHR36441:SF1">
    <property type="entry name" value="DUF503 DOMAIN-CONTAINING PROTEIN"/>
    <property type="match status" value="1"/>
</dbReference>
<accession>A0ABU5T5P9</accession>
<dbReference type="Proteomes" id="UP001304769">
    <property type="component" value="Unassembled WGS sequence"/>
</dbReference>
<organism evidence="1 2">
    <name type="scientific">Sinomonas terricola</name>
    <dbReference type="NCBI Taxonomy" id="3110330"/>
    <lineage>
        <taxon>Bacteria</taxon>
        <taxon>Bacillati</taxon>
        <taxon>Actinomycetota</taxon>
        <taxon>Actinomycetes</taxon>
        <taxon>Micrococcales</taxon>
        <taxon>Micrococcaceae</taxon>
        <taxon>Sinomonas</taxon>
    </lineage>
</organism>
<evidence type="ECO:0000313" key="1">
    <source>
        <dbReference type="EMBL" id="MEA5454993.1"/>
    </source>
</evidence>
<dbReference type="RefSeq" id="WP_323278991.1">
    <property type="nucleotide sequence ID" value="NZ_JAYGGQ010000006.1"/>
</dbReference>
<dbReference type="Gene3D" id="3.30.70.1120">
    <property type="entry name" value="TT1725-like"/>
    <property type="match status" value="1"/>
</dbReference>
<gene>
    <name evidence="1" type="ORF">SPF06_09705</name>
</gene>
<proteinExistence type="predicted"/>
<dbReference type="InterPro" id="IPR007546">
    <property type="entry name" value="DUF503"/>
</dbReference>
<dbReference type="InterPro" id="IPR036746">
    <property type="entry name" value="TT1725-like_sf"/>
</dbReference>